<keyword evidence="1" id="KW-0479">Metal-binding</keyword>
<dbReference type="AlphaFoldDB" id="A0A5Y5TD54"/>
<protein>
    <submittedName>
        <fullName evidence="6">Conjugal transfer protein TraR</fullName>
    </submittedName>
</protein>
<dbReference type="PANTHER" id="PTHR38777:SF1">
    <property type="entry name" value="DNAK SUPPRESSOR PROTEIN"/>
    <property type="match status" value="1"/>
</dbReference>
<evidence type="ECO:0000256" key="1">
    <source>
        <dbReference type="ARBA" id="ARBA00022723"/>
    </source>
</evidence>
<evidence type="ECO:0000256" key="4">
    <source>
        <dbReference type="PROSITE-ProRule" id="PRU00510"/>
    </source>
</evidence>
<organism evidence="6">
    <name type="scientific">Salmonella enterica</name>
    <name type="common">Salmonella choleraesuis</name>
    <dbReference type="NCBI Taxonomy" id="28901"/>
    <lineage>
        <taxon>Bacteria</taxon>
        <taxon>Pseudomonadati</taxon>
        <taxon>Pseudomonadota</taxon>
        <taxon>Gammaproteobacteria</taxon>
        <taxon>Enterobacterales</taxon>
        <taxon>Enterobacteriaceae</taxon>
        <taxon>Salmonella</taxon>
    </lineage>
</organism>
<sequence>MADYADIASEYEETIVNESIERIRSLCKSNGTGSDLCLDCGISIPEKRRLIFPDVKTCVSCQEIAEYRTKTTGNRIIVELQSS</sequence>
<evidence type="ECO:0000313" key="6">
    <source>
        <dbReference type="EMBL" id="ECK5213782.1"/>
    </source>
</evidence>
<evidence type="ECO:0000259" key="5">
    <source>
        <dbReference type="Pfam" id="PF01258"/>
    </source>
</evidence>
<feature type="zinc finger region" description="dksA C4-type" evidence="4">
    <location>
        <begin position="37"/>
        <end position="61"/>
    </location>
</feature>
<dbReference type="EMBL" id="AAJCCP010000007">
    <property type="protein sequence ID" value="ECK5213782.1"/>
    <property type="molecule type" value="Genomic_DNA"/>
</dbReference>
<dbReference type="NCBIfam" id="TIGR02419">
    <property type="entry name" value="C4_traR_proteo"/>
    <property type="match status" value="1"/>
</dbReference>
<gene>
    <name evidence="6" type="ORF">FRL26_08790</name>
</gene>
<evidence type="ECO:0000256" key="3">
    <source>
        <dbReference type="ARBA" id="ARBA00022833"/>
    </source>
</evidence>
<proteinExistence type="predicted"/>
<accession>A0A5Y5TD54</accession>
<dbReference type="PROSITE" id="PS51128">
    <property type="entry name" value="ZF_DKSA_2"/>
    <property type="match status" value="1"/>
</dbReference>
<keyword evidence="2" id="KW-0863">Zinc-finger</keyword>
<reference evidence="6" key="1">
    <citation type="submission" date="2019-08" db="EMBL/GenBank/DDBJ databases">
        <authorList>
            <consortium name="PulseNet: The National Subtyping Network for Foodborne Disease Surveillance"/>
            <person name="Tarr C.L."/>
            <person name="Trees E."/>
            <person name="Katz L.S."/>
            <person name="Carleton-Romer H.A."/>
            <person name="Stroika S."/>
            <person name="Kucerova Z."/>
            <person name="Roache K.F."/>
            <person name="Sabol A.L."/>
            <person name="Besser J."/>
            <person name="Gerner-Smidt P."/>
        </authorList>
    </citation>
    <scope>NUCLEOTIDE SEQUENCE</scope>
    <source>
        <strain evidence="6">PNUSAS086289</strain>
    </source>
</reference>
<name>A0A5Y5TD54_SALER</name>
<keyword evidence="3" id="KW-0862">Zinc</keyword>
<dbReference type="InterPro" id="IPR000962">
    <property type="entry name" value="Znf_DskA_TraR"/>
</dbReference>
<comment type="caution">
    <text evidence="6">The sequence shown here is derived from an EMBL/GenBank/DDBJ whole genome shotgun (WGS) entry which is preliminary data.</text>
</comment>
<dbReference type="Pfam" id="PF01258">
    <property type="entry name" value="zf-dskA_traR"/>
    <property type="match status" value="1"/>
</dbReference>
<dbReference type="GO" id="GO:0008270">
    <property type="term" value="F:zinc ion binding"/>
    <property type="evidence" value="ECO:0007669"/>
    <property type="project" value="UniProtKB-KW"/>
</dbReference>
<dbReference type="SUPFAM" id="SSF57716">
    <property type="entry name" value="Glucocorticoid receptor-like (DNA-binding domain)"/>
    <property type="match status" value="1"/>
</dbReference>
<evidence type="ECO:0000256" key="2">
    <source>
        <dbReference type="ARBA" id="ARBA00022771"/>
    </source>
</evidence>
<dbReference type="RefSeq" id="WP_072012062.1">
    <property type="nucleotide sequence ID" value="NZ_BIMS01000012.1"/>
</dbReference>
<dbReference type="GO" id="GO:1900378">
    <property type="term" value="P:positive regulation of secondary metabolite biosynthetic process"/>
    <property type="evidence" value="ECO:0007669"/>
    <property type="project" value="TreeGrafter"/>
</dbReference>
<dbReference type="PANTHER" id="PTHR38777">
    <property type="entry name" value="FELS-2 PROPHAGE PROTEIN"/>
    <property type="match status" value="1"/>
</dbReference>
<dbReference type="Gene3D" id="1.20.120.910">
    <property type="entry name" value="DksA, coiled-coil domain"/>
    <property type="match status" value="1"/>
</dbReference>
<feature type="domain" description="Zinc finger DksA/TraR C4-type" evidence="5">
    <location>
        <begin position="33"/>
        <end position="67"/>
    </location>
</feature>
<dbReference type="InterPro" id="IPR012783">
    <property type="entry name" value="Znf_C4_TraR"/>
</dbReference>